<dbReference type="EMBL" id="VBOX01000025">
    <property type="protein sequence ID" value="TMQ65117.1"/>
    <property type="molecule type" value="Genomic_DNA"/>
</dbReference>
<name>A0A538TNB4_UNCEI</name>
<feature type="signal peptide" evidence="2">
    <location>
        <begin position="1"/>
        <end position="34"/>
    </location>
</feature>
<accession>A0A538TNB4</accession>
<sequence>MRATTSGTYRTMVRTGGAIGVLGALVAFAASALAAPPAALPPTAQPQKPGPHPTTPRPLGVYEKMMYDSQLSVNDRCAVRHGQLNPAIRPMYVNRQPVGFC</sequence>
<dbReference type="EMBL" id="VBOU01000097">
    <property type="protein sequence ID" value="TMQ52533.1"/>
    <property type="molecule type" value="Genomic_DNA"/>
</dbReference>
<comment type="caution">
    <text evidence="4">The sequence shown here is derived from an EMBL/GenBank/DDBJ whole genome shotgun (WGS) entry which is preliminary data.</text>
</comment>
<evidence type="ECO:0000313" key="4">
    <source>
        <dbReference type="EMBL" id="TMQ65117.1"/>
    </source>
</evidence>
<dbReference type="Proteomes" id="UP000319829">
    <property type="component" value="Unassembled WGS sequence"/>
</dbReference>
<feature type="compositionally biased region" description="Pro residues" evidence="1">
    <location>
        <begin position="38"/>
        <end position="56"/>
    </location>
</feature>
<gene>
    <name evidence="3" type="ORF">E6K74_12170</name>
    <name evidence="4" type="ORF">E6K77_03185</name>
</gene>
<feature type="chain" id="PRO_5039810613" evidence="2">
    <location>
        <begin position="35"/>
        <end position="101"/>
    </location>
</feature>
<reference evidence="5 6" key="1">
    <citation type="journal article" date="2019" name="Nat. Microbiol.">
        <title>Mediterranean grassland soil C-N compound turnover is dependent on rainfall and depth, and is mediated by genomically divergent microorganisms.</title>
        <authorList>
            <person name="Diamond S."/>
            <person name="Andeer P.F."/>
            <person name="Li Z."/>
            <person name="Crits-Christoph A."/>
            <person name="Burstein D."/>
            <person name="Anantharaman K."/>
            <person name="Lane K.R."/>
            <person name="Thomas B.C."/>
            <person name="Pan C."/>
            <person name="Northen T.R."/>
            <person name="Banfield J.F."/>
        </authorList>
    </citation>
    <scope>NUCLEOTIDE SEQUENCE [LARGE SCALE GENOMIC DNA]</scope>
    <source>
        <strain evidence="3">WS_4</strain>
        <strain evidence="4">WS_7</strain>
    </source>
</reference>
<feature type="region of interest" description="Disordered" evidence="1">
    <location>
        <begin position="38"/>
        <end position="59"/>
    </location>
</feature>
<keyword evidence="2" id="KW-0732">Signal</keyword>
<dbReference type="Proteomes" id="UP000317366">
    <property type="component" value="Unassembled WGS sequence"/>
</dbReference>
<proteinExistence type="predicted"/>
<evidence type="ECO:0000256" key="1">
    <source>
        <dbReference type="SAM" id="MobiDB-lite"/>
    </source>
</evidence>
<evidence type="ECO:0000313" key="5">
    <source>
        <dbReference type="Proteomes" id="UP000317366"/>
    </source>
</evidence>
<organism evidence="4 5">
    <name type="scientific">Eiseniibacteriota bacterium</name>
    <dbReference type="NCBI Taxonomy" id="2212470"/>
    <lineage>
        <taxon>Bacteria</taxon>
        <taxon>Candidatus Eiseniibacteriota</taxon>
    </lineage>
</organism>
<evidence type="ECO:0000256" key="2">
    <source>
        <dbReference type="SAM" id="SignalP"/>
    </source>
</evidence>
<evidence type="ECO:0000313" key="3">
    <source>
        <dbReference type="EMBL" id="TMQ52533.1"/>
    </source>
</evidence>
<protein>
    <submittedName>
        <fullName evidence="4">Uncharacterized protein</fullName>
    </submittedName>
</protein>
<dbReference type="AlphaFoldDB" id="A0A538TNB4"/>
<evidence type="ECO:0000313" key="6">
    <source>
        <dbReference type="Proteomes" id="UP000319829"/>
    </source>
</evidence>